<proteinExistence type="predicted"/>
<comment type="caution">
    <text evidence="5">The sequence shown here is derived from an EMBL/GenBank/DDBJ whole genome shotgun (WGS) entry which is preliminary data.</text>
</comment>
<dbReference type="Pfam" id="PF01638">
    <property type="entry name" value="HxlR"/>
    <property type="match status" value="1"/>
</dbReference>
<dbReference type="InterPro" id="IPR036388">
    <property type="entry name" value="WH-like_DNA-bd_sf"/>
</dbReference>
<keyword evidence="3" id="KW-0804">Transcription</keyword>
<keyword evidence="2 5" id="KW-0238">DNA-binding</keyword>
<dbReference type="RefSeq" id="WP_310066589.1">
    <property type="nucleotide sequence ID" value="NZ_JAVDQN010000002.1"/>
</dbReference>
<feature type="domain" description="HTH hxlR-type" evidence="4">
    <location>
        <begin position="1"/>
        <end position="92"/>
    </location>
</feature>
<organism evidence="5 6">
    <name type="scientific">Paraburkholderia caledonica</name>
    <dbReference type="NCBI Taxonomy" id="134536"/>
    <lineage>
        <taxon>Bacteria</taxon>
        <taxon>Pseudomonadati</taxon>
        <taxon>Pseudomonadota</taxon>
        <taxon>Betaproteobacteria</taxon>
        <taxon>Burkholderiales</taxon>
        <taxon>Burkholderiaceae</taxon>
        <taxon>Paraburkholderia</taxon>
    </lineage>
</organism>
<dbReference type="GO" id="GO:0003677">
    <property type="term" value="F:DNA binding"/>
    <property type="evidence" value="ECO:0007669"/>
    <property type="project" value="UniProtKB-KW"/>
</dbReference>
<protein>
    <submittedName>
        <fullName evidence="5">DNA-binding HxlR family transcriptional regulator</fullName>
    </submittedName>
</protein>
<dbReference type="SUPFAM" id="SSF46785">
    <property type="entry name" value="Winged helix' DNA-binding domain"/>
    <property type="match status" value="1"/>
</dbReference>
<dbReference type="PROSITE" id="PS51118">
    <property type="entry name" value="HTH_HXLR"/>
    <property type="match status" value="1"/>
</dbReference>
<dbReference type="EMBL" id="JAVDQN010000002">
    <property type="protein sequence ID" value="MDR6376175.1"/>
    <property type="molecule type" value="Genomic_DNA"/>
</dbReference>
<sequence length="150" mass="17383">MSILGDPWTVLILRELFQGAVDFEEILVQTDAPPYVLAERLEVLEDEGMLISSTGDRLPVRREYRLTEKGQDFFPVLYALRAWGETWFKPDGSDFAVRFTHRVCGNDVGLESFCAHCKVFVGKSDLLRQPSRQWEEERASRRNNFRKRVG</sequence>
<evidence type="ECO:0000256" key="1">
    <source>
        <dbReference type="ARBA" id="ARBA00023015"/>
    </source>
</evidence>
<name>A0ABU1KYX4_9BURK</name>
<dbReference type="InterPro" id="IPR036390">
    <property type="entry name" value="WH_DNA-bd_sf"/>
</dbReference>
<keyword evidence="6" id="KW-1185">Reference proteome</keyword>
<evidence type="ECO:0000313" key="5">
    <source>
        <dbReference type="EMBL" id="MDR6376175.1"/>
    </source>
</evidence>
<accession>A0ABU1KYX4</accession>
<dbReference type="Proteomes" id="UP001185254">
    <property type="component" value="Unassembled WGS sequence"/>
</dbReference>
<evidence type="ECO:0000256" key="3">
    <source>
        <dbReference type="ARBA" id="ARBA00023163"/>
    </source>
</evidence>
<dbReference type="PANTHER" id="PTHR33204:SF18">
    <property type="entry name" value="TRANSCRIPTIONAL REGULATORY PROTEIN"/>
    <property type="match status" value="1"/>
</dbReference>
<reference evidence="5 6" key="1">
    <citation type="submission" date="2023-07" db="EMBL/GenBank/DDBJ databases">
        <title>Sorghum-associated microbial communities from plants grown in Nebraska, USA.</title>
        <authorList>
            <person name="Schachtman D."/>
        </authorList>
    </citation>
    <scope>NUCLEOTIDE SEQUENCE [LARGE SCALE GENOMIC DNA]</scope>
    <source>
        <strain evidence="5 6">DS1039</strain>
    </source>
</reference>
<evidence type="ECO:0000256" key="2">
    <source>
        <dbReference type="ARBA" id="ARBA00023125"/>
    </source>
</evidence>
<dbReference type="Gene3D" id="1.10.10.10">
    <property type="entry name" value="Winged helix-like DNA-binding domain superfamily/Winged helix DNA-binding domain"/>
    <property type="match status" value="1"/>
</dbReference>
<gene>
    <name evidence="5" type="ORF">J2776_002875</name>
</gene>
<dbReference type="PANTHER" id="PTHR33204">
    <property type="entry name" value="TRANSCRIPTIONAL REGULATOR, MARR FAMILY"/>
    <property type="match status" value="1"/>
</dbReference>
<dbReference type="InterPro" id="IPR002577">
    <property type="entry name" value="HTH_HxlR"/>
</dbReference>
<evidence type="ECO:0000313" key="6">
    <source>
        <dbReference type="Proteomes" id="UP001185254"/>
    </source>
</evidence>
<evidence type="ECO:0000259" key="4">
    <source>
        <dbReference type="PROSITE" id="PS51118"/>
    </source>
</evidence>
<keyword evidence="1" id="KW-0805">Transcription regulation</keyword>